<feature type="coiled-coil region" evidence="5">
    <location>
        <begin position="435"/>
        <end position="469"/>
    </location>
</feature>
<keyword evidence="3 5" id="KW-0175">Coiled coil</keyword>
<organism evidence="7 8">
    <name type="scientific">Zophobas morio</name>
    <dbReference type="NCBI Taxonomy" id="2755281"/>
    <lineage>
        <taxon>Eukaryota</taxon>
        <taxon>Metazoa</taxon>
        <taxon>Ecdysozoa</taxon>
        <taxon>Arthropoda</taxon>
        <taxon>Hexapoda</taxon>
        <taxon>Insecta</taxon>
        <taxon>Pterygota</taxon>
        <taxon>Neoptera</taxon>
        <taxon>Endopterygota</taxon>
        <taxon>Coleoptera</taxon>
        <taxon>Polyphaga</taxon>
        <taxon>Cucujiformia</taxon>
        <taxon>Tenebrionidae</taxon>
        <taxon>Zophobas</taxon>
    </lineage>
</organism>
<dbReference type="GO" id="GO:0015630">
    <property type="term" value="C:microtubule cytoskeleton"/>
    <property type="evidence" value="ECO:0007669"/>
    <property type="project" value="UniProtKB-UniRule"/>
</dbReference>
<dbReference type="Pfam" id="PF03148">
    <property type="entry name" value="Tektin"/>
    <property type="match status" value="1"/>
</dbReference>
<evidence type="ECO:0000313" key="8">
    <source>
        <dbReference type="Proteomes" id="UP001168821"/>
    </source>
</evidence>
<dbReference type="GO" id="GO:0005634">
    <property type="term" value="C:nucleus"/>
    <property type="evidence" value="ECO:0007669"/>
    <property type="project" value="TreeGrafter"/>
</dbReference>
<evidence type="ECO:0000256" key="4">
    <source>
        <dbReference type="RuleBase" id="RU367040"/>
    </source>
</evidence>
<evidence type="ECO:0000256" key="5">
    <source>
        <dbReference type="SAM" id="Coils"/>
    </source>
</evidence>
<dbReference type="GO" id="GO:0060294">
    <property type="term" value="P:cilium movement involved in cell motility"/>
    <property type="evidence" value="ECO:0007669"/>
    <property type="project" value="UniProtKB-UniRule"/>
</dbReference>
<evidence type="ECO:0000256" key="1">
    <source>
        <dbReference type="ARBA" id="ARBA00007209"/>
    </source>
</evidence>
<evidence type="ECO:0000256" key="3">
    <source>
        <dbReference type="ARBA" id="ARBA00023054"/>
    </source>
</evidence>
<comment type="subcellular location">
    <subcellularLocation>
        <location evidence="4">Cytoplasm</location>
        <location evidence="4">Cytoskeleton</location>
        <location evidence="4">Cilium axoneme</location>
    </subcellularLocation>
</comment>
<dbReference type="GO" id="GO:0060271">
    <property type="term" value="P:cilium assembly"/>
    <property type="evidence" value="ECO:0007669"/>
    <property type="project" value="UniProtKB-UniRule"/>
</dbReference>
<keyword evidence="2" id="KW-0963">Cytoplasm</keyword>
<sequence>MSAGVVNPCCKKCPNEQNVQNVETPTTPSPEPDPVSQPPVPNNLRPVPGATAPCYLPQPEDAIPANEDTSMGPIGPWATGRVDWSPMAGLTGTRPVVDKYSIARYSEGEWRRHNKEILDMSAREQHRMNLIDWNGRQCLIQTTADVDKKQEDNTKKLRQREQEVHRWKCEIESEIEAMSEEITQTEEQRRRLKQASKVLQLPESIAGECLERRSGRLDTEIVRDEVEVELIRELALTAEIRETFTRTLKDIEAQLVEDKTAKQRLEYDWSDKTVAHEIEALNILLNNSSNTMLFKPGSVIFPDDQSTPEYWTHFTEETLTEAKATRQRSETLRATLDAILINAARDLRSQADKVELALSRRVACVEEMTQKLEYELKKVLKDLADVEILVIDLRNAIRRMDIPMKKAQTRLDNRLGRPRVENCRDVPHFGLIEEVKFIKENIAALQAQLKQAEESQANLITARNDLEREIMLKRKTLEIDKGRSQLIRSHYPSATALSGY</sequence>
<dbReference type="EMBL" id="JALNTZ010000007">
    <property type="protein sequence ID" value="KAJ3646512.1"/>
    <property type="molecule type" value="Genomic_DNA"/>
</dbReference>
<feature type="region of interest" description="Disordered" evidence="6">
    <location>
        <begin position="13"/>
        <end position="42"/>
    </location>
</feature>
<keyword evidence="4" id="KW-0969">Cilium</keyword>
<keyword evidence="4" id="KW-0282">Flagellum</keyword>
<comment type="caution">
    <text evidence="7">The sequence shown here is derived from an EMBL/GenBank/DDBJ whole genome shotgun (WGS) entry which is preliminary data.</text>
</comment>
<dbReference type="InterPro" id="IPR000435">
    <property type="entry name" value="Tektins"/>
</dbReference>
<evidence type="ECO:0000256" key="6">
    <source>
        <dbReference type="SAM" id="MobiDB-lite"/>
    </source>
</evidence>
<dbReference type="PANTHER" id="PTHR19960:SF12">
    <property type="entry name" value="TEKTIN-4"/>
    <property type="match status" value="1"/>
</dbReference>
<accession>A0AA38I287</accession>
<evidence type="ECO:0000313" key="7">
    <source>
        <dbReference type="EMBL" id="KAJ3646512.1"/>
    </source>
</evidence>
<comment type="similarity">
    <text evidence="1 4">Belongs to the tektin family.</text>
</comment>
<proteinExistence type="inferred from homology"/>
<reference evidence="7" key="1">
    <citation type="journal article" date="2023" name="G3 (Bethesda)">
        <title>Whole genome assemblies of Zophobas morio and Tenebrio molitor.</title>
        <authorList>
            <person name="Kaur S."/>
            <person name="Stinson S.A."/>
            <person name="diCenzo G.C."/>
        </authorList>
    </citation>
    <scope>NUCLEOTIDE SEQUENCE</scope>
    <source>
        <strain evidence="7">QUZm001</strain>
    </source>
</reference>
<dbReference type="PRINTS" id="PR00511">
    <property type="entry name" value="TEKTIN"/>
</dbReference>
<keyword evidence="4" id="KW-0966">Cell projection</keyword>
<dbReference type="PANTHER" id="PTHR19960">
    <property type="entry name" value="TEKTIN"/>
    <property type="match status" value="1"/>
</dbReference>
<protein>
    <recommendedName>
        <fullName evidence="4">Tektin</fullName>
    </recommendedName>
</protein>
<dbReference type="GO" id="GO:0005930">
    <property type="term" value="C:axoneme"/>
    <property type="evidence" value="ECO:0007669"/>
    <property type="project" value="UniProtKB-SubCell"/>
</dbReference>
<keyword evidence="8" id="KW-1185">Reference proteome</keyword>
<feature type="compositionally biased region" description="Pro residues" evidence="6">
    <location>
        <begin position="27"/>
        <end position="41"/>
    </location>
</feature>
<dbReference type="Proteomes" id="UP001168821">
    <property type="component" value="Unassembled WGS sequence"/>
</dbReference>
<dbReference type="AlphaFoldDB" id="A0AA38I287"/>
<gene>
    <name evidence="7" type="ORF">Zmor_024097</name>
</gene>
<evidence type="ECO:0000256" key="2">
    <source>
        <dbReference type="ARBA" id="ARBA00022490"/>
    </source>
</evidence>
<name>A0AA38I287_9CUCU</name>
<dbReference type="InterPro" id="IPR048256">
    <property type="entry name" value="Tektin-like"/>
</dbReference>